<name>A0A899G2Y6_9ASCO</name>
<dbReference type="AlphaFoldDB" id="A0A899G2Y6"/>
<keyword evidence="3" id="KW-1185">Reference proteome</keyword>
<gene>
    <name evidence="2" type="ORF">MERGE_001512</name>
</gene>
<evidence type="ECO:0000313" key="2">
    <source>
        <dbReference type="EMBL" id="QSL67123.1"/>
    </source>
</evidence>
<dbReference type="Proteomes" id="UP000663699">
    <property type="component" value="Chromosome 17"/>
</dbReference>
<dbReference type="GO" id="GO:0005634">
    <property type="term" value="C:nucleus"/>
    <property type="evidence" value="ECO:0007669"/>
    <property type="project" value="TreeGrafter"/>
</dbReference>
<reference evidence="2" key="1">
    <citation type="submission" date="2020-06" db="EMBL/GenBank/DDBJ databases">
        <title>Genomes of multiple members of Pneumocystis genus reveal paths to human pathogen Pneumocystis jirovecii.</title>
        <authorList>
            <person name="Cisse O.H."/>
            <person name="Ma L."/>
            <person name="Dekker J."/>
            <person name="Khil P."/>
            <person name="Jo J."/>
            <person name="Brenchley J."/>
            <person name="Blair R."/>
            <person name="Pahar B."/>
            <person name="Chabe M."/>
            <person name="Van Rompay K.A."/>
            <person name="Keesler R."/>
            <person name="Sukura A."/>
            <person name="Hirsch V."/>
            <person name="Kutty G."/>
            <person name="Liu Y."/>
            <person name="Peng L."/>
            <person name="Chen J."/>
            <person name="Song J."/>
            <person name="Weissenbacher-Lang C."/>
            <person name="Xu J."/>
            <person name="Upham N.S."/>
            <person name="Stajich J.E."/>
            <person name="Cuomo C.A."/>
            <person name="Cushion M.T."/>
            <person name="Kovacs J.A."/>
        </authorList>
    </citation>
    <scope>NUCLEOTIDE SEQUENCE</scope>
    <source>
        <strain evidence="2">2A</strain>
    </source>
</reference>
<dbReference type="CDD" id="cd18727">
    <property type="entry name" value="PIN_Swt1-like"/>
    <property type="match status" value="1"/>
</dbReference>
<feature type="domain" description="PIN" evidence="1">
    <location>
        <begin position="56"/>
        <end position="162"/>
    </location>
</feature>
<dbReference type="InterPro" id="IPR002716">
    <property type="entry name" value="PIN_dom"/>
</dbReference>
<dbReference type="PANTHER" id="PTHR16161:SF0">
    <property type="entry name" value="TRANSCRIPTIONAL PROTEIN SWT1"/>
    <property type="match status" value="1"/>
</dbReference>
<dbReference type="InterPro" id="IPR052626">
    <property type="entry name" value="SWT1_Regulator"/>
</dbReference>
<evidence type="ECO:0000313" key="3">
    <source>
        <dbReference type="Proteomes" id="UP000663699"/>
    </source>
</evidence>
<proteinExistence type="predicted"/>
<sequence length="164" mass="18305">MGSEKERKKTDGWMVIDKDIDMAGSFLFNQEKTGELHGESLADGDQEHVLDDQVILVVDTNFVISHLSLVSDLSKECQSYKYVIVFPWATIQELDGLKSGGKTYACDSGEDVAFLVRKATDFIYKSLSQKENSIRGQKMTEVIDATLTGDDSILDCYIGMKNVF</sequence>
<dbReference type="Gene3D" id="3.40.50.1010">
    <property type="entry name" value="5'-nuclease"/>
    <property type="match status" value="1"/>
</dbReference>
<protein>
    <recommendedName>
        <fullName evidence="1">PIN domain-containing protein</fullName>
    </recommendedName>
</protein>
<evidence type="ECO:0000259" key="1">
    <source>
        <dbReference type="Pfam" id="PF13638"/>
    </source>
</evidence>
<dbReference type="PANTHER" id="PTHR16161">
    <property type="entry name" value="TRANSCRIPTIONAL PROTEIN SWT1"/>
    <property type="match status" value="1"/>
</dbReference>
<accession>A0A899G2Y6</accession>
<dbReference type="Pfam" id="PF13638">
    <property type="entry name" value="PIN_4"/>
    <property type="match status" value="1"/>
</dbReference>
<organism evidence="2 3">
    <name type="scientific">Pneumocystis wakefieldiae</name>
    <dbReference type="NCBI Taxonomy" id="38082"/>
    <lineage>
        <taxon>Eukaryota</taxon>
        <taxon>Fungi</taxon>
        <taxon>Dikarya</taxon>
        <taxon>Ascomycota</taxon>
        <taxon>Taphrinomycotina</taxon>
        <taxon>Pneumocystomycetes</taxon>
        <taxon>Pneumocystaceae</taxon>
        <taxon>Pneumocystis</taxon>
    </lineage>
</organism>
<dbReference type="EMBL" id="CP054548">
    <property type="protein sequence ID" value="QSL67123.1"/>
    <property type="molecule type" value="Genomic_DNA"/>
</dbReference>
<dbReference type="OrthoDB" id="2017974at2759"/>